<dbReference type="NCBIfam" id="NF047447">
    <property type="entry name" value="Lepto_OmpL37"/>
    <property type="match status" value="1"/>
</dbReference>
<sequence length="259" mass="30591">MMIRTLQILLLVVLTIPKPSEPKAVLQVAFGVEENQLILKSLNSTISYLGDEADRKLYRRILLHYLEFLELNMRRNDSISYERLRHTQALLIPLYDRMLSKNLEFLRAELNRLGRDSRDREKTQTKLLLRLGFRDLAEAEQKLTFARNTRPQLYLLKLREMLFALKILKRAGRFVVYLGLLHDAEIYRPIEIMQFEQMDAEIMSAFIKDREKFRKMHWDNHFKVLDGSGIYFEVLNGPITNELAEPLPGIDPAYVRIKR</sequence>
<protein>
    <submittedName>
        <fullName evidence="1">Uncharacterized protein</fullName>
    </submittedName>
</protein>
<dbReference type="Proteomes" id="UP000245133">
    <property type="component" value="Unassembled WGS sequence"/>
</dbReference>
<evidence type="ECO:0000313" key="1">
    <source>
        <dbReference type="EMBL" id="GBF49926.1"/>
    </source>
</evidence>
<organism evidence="1 2">
    <name type="scientific">Leptospira ryugenii</name>
    <dbReference type="NCBI Taxonomy" id="1917863"/>
    <lineage>
        <taxon>Bacteria</taxon>
        <taxon>Pseudomonadati</taxon>
        <taxon>Spirochaetota</taxon>
        <taxon>Spirochaetia</taxon>
        <taxon>Leptospirales</taxon>
        <taxon>Leptospiraceae</taxon>
        <taxon>Leptospira</taxon>
    </lineage>
</organism>
<dbReference type="EMBL" id="BFBB01000003">
    <property type="protein sequence ID" value="GBF49926.1"/>
    <property type="molecule type" value="Genomic_DNA"/>
</dbReference>
<gene>
    <name evidence="1" type="ORF">LPTSP4_14460</name>
</gene>
<evidence type="ECO:0000313" key="2">
    <source>
        <dbReference type="Proteomes" id="UP000245133"/>
    </source>
</evidence>
<reference evidence="1 2" key="1">
    <citation type="submission" date="2018-02" db="EMBL/GenBank/DDBJ databases">
        <title>Novel Leptospira species isolated from soil and water in Japan.</title>
        <authorList>
            <person name="Nakao R."/>
            <person name="Masuzawa T."/>
        </authorList>
    </citation>
    <scope>NUCLEOTIDE SEQUENCE [LARGE SCALE GENOMIC DNA]</scope>
    <source>
        <strain evidence="1 2">YH101</strain>
    </source>
</reference>
<accession>A0A2P2DZA3</accession>
<name>A0A2P2DZA3_9LEPT</name>
<dbReference type="RefSeq" id="WP_135355013.1">
    <property type="nucleotide sequence ID" value="NZ_BFBB01000003.1"/>
</dbReference>
<proteinExistence type="predicted"/>
<comment type="caution">
    <text evidence="1">The sequence shown here is derived from an EMBL/GenBank/DDBJ whole genome shotgun (WGS) entry which is preliminary data.</text>
</comment>
<dbReference type="InterPro" id="IPR058230">
    <property type="entry name" value="OmpL37"/>
</dbReference>
<keyword evidence="2" id="KW-1185">Reference proteome</keyword>
<dbReference type="OrthoDB" id="341456at2"/>
<dbReference type="AlphaFoldDB" id="A0A2P2DZA3"/>